<proteinExistence type="predicted"/>
<evidence type="ECO:0000313" key="5">
    <source>
        <dbReference type="EMBL" id="GAA4511785.1"/>
    </source>
</evidence>
<sequence>MNRIDPYPVKTIQEFHRLHGLSQPSHPLISVVSYPDLHRDNYGNIDRLLLGIYVISLKRGVNKLYYGQQEYDFDEGVLYFMAPGQMLKVNHSLNDASARSGWLLLIHPDFLWNSHLLKSIKHYDFFEYDVHEALFLSDKEEKILNDIIANIKNEYSANIDAYSKYIILSHIETLLSYSERFYNRQFITREKKHHDLLDKLNHILEDYFKDSSVILKGLPTVQYLAEELHVSPGYLGKMLRMVSGQSTQQHIQHFIIDKAKELLSTTDLTVSEIAYSLGFEHPQSFSKLFKVQTHQTPLQFRKSFMA</sequence>
<protein>
    <submittedName>
        <fullName evidence="5">Helix-turn-helix domain-containing protein</fullName>
    </submittedName>
</protein>
<keyword evidence="1" id="KW-0805">Transcription regulation</keyword>
<evidence type="ECO:0000256" key="3">
    <source>
        <dbReference type="ARBA" id="ARBA00023163"/>
    </source>
</evidence>
<keyword evidence="3" id="KW-0804">Transcription</keyword>
<organism evidence="5 6">
    <name type="scientific">Sphingobacterium thermophilum</name>
    <dbReference type="NCBI Taxonomy" id="768534"/>
    <lineage>
        <taxon>Bacteria</taxon>
        <taxon>Pseudomonadati</taxon>
        <taxon>Bacteroidota</taxon>
        <taxon>Sphingobacteriia</taxon>
        <taxon>Sphingobacteriales</taxon>
        <taxon>Sphingobacteriaceae</taxon>
        <taxon>Sphingobacterium</taxon>
    </lineage>
</organism>
<gene>
    <name evidence="5" type="ORF">GCM10023173_04960</name>
</gene>
<dbReference type="InterPro" id="IPR009057">
    <property type="entry name" value="Homeodomain-like_sf"/>
</dbReference>
<evidence type="ECO:0000259" key="4">
    <source>
        <dbReference type="PROSITE" id="PS01124"/>
    </source>
</evidence>
<dbReference type="Proteomes" id="UP001500394">
    <property type="component" value="Unassembled WGS sequence"/>
</dbReference>
<evidence type="ECO:0000313" key="6">
    <source>
        <dbReference type="Proteomes" id="UP001500394"/>
    </source>
</evidence>
<dbReference type="PANTHER" id="PTHR43280:SF32">
    <property type="entry name" value="TRANSCRIPTIONAL REGULATORY PROTEIN"/>
    <property type="match status" value="1"/>
</dbReference>
<accession>A0ABP8QWB5</accession>
<dbReference type="InterPro" id="IPR018060">
    <property type="entry name" value="HTH_AraC"/>
</dbReference>
<reference evidence="6" key="1">
    <citation type="journal article" date="2019" name="Int. J. Syst. Evol. Microbiol.">
        <title>The Global Catalogue of Microorganisms (GCM) 10K type strain sequencing project: providing services to taxonomists for standard genome sequencing and annotation.</title>
        <authorList>
            <consortium name="The Broad Institute Genomics Platform"/>
            <consortium name="The Broad Institute Genome Sequencing Center for Infectious Disease"/>
            <person name="Wu L."/>
            <person name="Ma J."/>
        </authorList>
    </citation>
    <scope>NUCLEOTIDE SEQUENCE [LARGE SCALE GENOMIC DNA]</scope>
    <source>
        <strain evidence="6">JCM 17858</strain>
    </source>
</reference>
<comment type="caution">
    <text evidence="5">The sequence shown here is derived from an EMBL/GenBank/DDBJ whole genome shotgun (WGS) entry which is preliminary data.</text>
</comment>
<keyword evidence="2" id="KW-0238">DNA-binding</keyword>
<evidence type="ECO:0000256" key="1">
    <source>
        <dbReference type="ARBA" id="ARBA00023015"/>
    </source>
</evidence>
<dbReference type="PANTHER" id="PTHR43280">
    <property type="entry name" value="ARAC-FAMILY TRANSCRIPTIONAL REGULATOR"/>
    <property type="match status" value="1"/>
</dbReference>
<evidence type="ECO:0000256" key="2">
    <source>
        <dbReference type="ARBA" id="ARBA00023125"/>
    </source>
</evidence>
<dbReference type="EMBL" id="BAABGR010000006">
    <property type="protein sequence ID" value="GAA4511785.1"/>
    <property type="molecule type" value="Genomic_DNA"/>
</dbReference>
<dbReference type="Gene3D" id="1.10.10.60">
    <property type="entry name" value="Homeodomain-like"/>
    <property type="match status" value="1"/>
</dbReference>
<feature type="domain" description="HTH araC/xylS-type" evidence="4">
    <location>
        <begin position="198"/>
        <end position="303"/>
    </location>
</feature>
<dbReference type="SMART" id="SM00342">
    <property type="entry name" value="HTH_ARAC"/>
    <property type="match status" value="1"/>
</dbReference>
<dbReference type="RefSeq" id="WP_345064238.1">
    <property type="nucleotide sequence ID" value="NZ_BAABGR010000006.1"/>
</dbReference>
<dbReference type="SUPFAM" id="SSF46689">
    <property type="entry name" value="Homeodomain-like"/>
    <property type="match status" value="1"/>
</dbReference>
<name>A0ABP8QWB5_9SPHI</name>
<keyword evidence="6" id="KW-1185">Reference proteome</keyword>
<dbReference type="PROSITE" id="PS01124">
    <property type="entry name" value="HTH_ARAC_FAMILY_2"/>
    <property type="match status" value="1"/>
</dbReference>
<dbReference type="Pfam" id="PF12833">
    <property type="entry name" value="HTH_18"/>
    <property type="match status" value="1"/>
</dbReference>